<keyword evidence="3" id="KW-0804">Transcription</keyword>
<dbReference type="PROSITE" id="PS51000">
    <property type="entry name" value="HTH_DEOR_2"/>
    <property type="match status" value="1"/>
</dbReference>
<feature type="domain" description="HTH deoR-type" evidence="4">
    <location>
        <begin position="3"/>
        <end position="58"/>
    </location>
</feature>
<protein>
    <submittedName>
        <fullName evidence="5">DeoR/GlpR family transcriptional regulator of sugar metabolism</fullName>
    </submittedName>
</protein>
<evidence type="ECO:0000256" key="1">
    <source>
        <dbReference type="ARBA" id="ARBA00022491"/>
    </source>
</evidence>
<comment type="caution">
    <text evidence="5">The sequence shown here is derived from an EMBL/GenBank/DDBJ whole genome shotgun (WGS) entry which is preliminary data.</text>
</comment>
<dbReference type="InterPro" id="IPR001034">
    <property type="entry name" value="DeoR_HTH"/>
</dbReference>
<gene>
    <name evidence="5" type="ORF">GGR05_004388</name>
</gene>
<dbReference type="Proteomes" id="UP000531216">
    <property type="component" value="Unassembled WGS sequence"/>
</dbReference>
<reference evidence="5 6" key="1">
    <citation type="submission" date="2020-08" db="EMBL/GenBank/DDBJ databases">
        <title>Genomic Encyclopedia of Type Strains, Phase IV (KMG-IV): sequencing the most valuable type-strain genomes for metagenomic binning, comparative biology and taxonomic classification.</title>
        <authorList>
            <person name="Goeker M."/>
        </authorList>
    </citation>
    <scope>NUCLEOTIDE SEQUENCE [LARGE SCALE GENOMIC DNA]</scope>
    <source>
        <strain evidence="5 6">DSM 25024</strain>
    </source>
</reference>
<name>A0A7W6C4D4_9HYPH</name>
<dbReference type="Pfam" id="PF00455">
    <property type="entry name" value="DeoRC"/>
    <property type="match status" value="1"/>
</dbReference>
<keyword evidence="6" id="KW-1185">Reference proteome</keyword>
<dbReference type="Gene3D" id="1.10.10.10">
    <property type="entry name" value="Winged helix-like DNA-binding domain superfamily/Winged helix DNA-binding domain"/>
    <property type="match status" value="1"/>
</dbReference>
<keyword evidence="1" id="KW-0678">Repressor</keyword>
<proteinExistence type="predicted"/>
<dbReference type="RefSeq" id="WP_090966779.1">
    <property type="nucleotide sequence ID" value="NZ_FOOA01000037.1"/>
</dbReference>
<dbReference type="AlphaFoldDB" id="A0A7W6C4D4"/>
<dbReference type="InterPro" id="IPR050313">
    <property type="entry name" value="Carb_Metab_HTH_regulators"/>
</dbReference>
<dbReference type="InterPro" id="IPR014036">
    <property type="entry name" value="DeoR-like_C"/>
</dbReference>
<dbReference type="GO" id="GO:0003700">
    <property type="term" value="F:DNA-binding transcription factor activity"/>
    <property type="evidence" value="ECO:0007669"/>
    <property type="project" value="InterPro"/>
</dbReference>
<evidence type="ECO:0000259" key="4">
    <source>
        <dbReference type="PROSITE" id="PS51000"/>
    </source>
</evidence>
<dbReference type="PANTHER" id="PTHR30363">
    <property type="entry name" value="HTH-TYPE TRANSCRIPTIONAL REGULATOR SRLR-RELATED"/>
    <property type="match status" value="1"/>
</dbReference>
<dbReference type="InterPro" id="IPR036388">
    <property type="entry name" value="WH-like_DNA-bd_sf"/>
</dbReference>
<dbReference type="SMART" id="SM01134">
    <property type="entry name" value="DeoRC"/>
    <property type="match status" value="1"/>
</dbReference>
<dbReference type="SUPFAM" id="SSF46785">
    <property type="entry name" value="Winged helix' DNA-binding domain"/>
    <property type="match status" value="1"/>
</dbReference>
<dbReference type="PRINTS" id="PR00037">
    <property type="entry name" value="HTHLACR"/>
</dbReference>
<evidence type="ECO:0000256" key="3">
    <source>
        <dbReference type="ARBA" id="ARBA00023163"/>
    </source>
</evidence>
<dbReference type="OrthoDB" id="9797223at2"/>
<dbReference type="SUPFAM" id="SSF100950">
    <property type="entry name" value="NagB/RpiA/CoA transferase-like"/>
    <property type="match status" value="1"/>
</dbReference>
<keyword evidence="2" id="KW-0805">Transcription regulation</keyword>
<evidence type="ECO:0000313" key="6">
    <source>
        <dbReference type="Proteomes" id="UP000531216"/>
    </source>
</evidence>
<evidence type="ECO:0000313" key="5">
    <source>
        <dbReference type="EMBL" id="MBB3938217.1"/>
    </source>
</evidence>
<sequence>MLAQERQLAIRARLTERGKVVAVELANEYGVSEDAIRRDLRELARQGFCQRVYGGALLPAPDAGNIGYRETASPQVKEGLAEVVSRLITDGQTVFIDASSTNIAIARKIRRDIDLTVFTNSPAIAIALSDHRRCKIILIGGVFNAEKGACHGAQTVREAKNIFAGMFILGACGIDTEVGITALDHDEVEVKRCFLQQSSRLVIALTKDKLGTVAPYKIGDVSAIDTLIVEGDVLPDDVAAYQEMGIKIEYSRIADD</sequence>
<dbReference type="Pfam" id="PF08220">
    <property type="entry name" value="HTH_DeoR"/>
    <property type="match status" value="1"/>
</dbReference>
<dbReference type="PANTHER" id="PTHR30363:SF4">
    <property type="entry name" value="GLYCEROL-3-PHOSPHATE REGULON REPRESSOR"/>
    <property type="match status" value="1"/>
</dbReference>
<dbReference type="SMART" id="SM00420">
    <property type="entry name" value="HTH_DEOR"/>
    <property type="match status" value="1"/>
</dbReference>
<dbReference type="InterPro" id="IPR037171">
    <property type="entry name" value="NagB/RpiA_transferase-like"/>
</dbReference>
<organism evidence="5 6">
    <name type="scientific">Aureimonas phyllosphaerae</name>
    <dbReference type="NCBI Taxonomy" id="1166078"/>
    <lineage>
        <taxon>Bacteria</taxon>
        <taxon>Pseudomonadati</taxon>
        <taxon>Pseudomonadota</taxon>
        <taxon>Alphaproteobacteria</taxon>
        <taxon>Hyphomicrobiales</taxon>
        <taxon>Aurantimonadaceae</taxon>
        <taxon>Aureimonas</taxon>
    </lineage>
</organism>
<dbReference type="InterPro" id="IPR036390">
    <property type="entry name" value="WH_DNA-bd_sf"/>
</dbReference>
<evidence type="ECO:0000256" key="2">
    <source>
        <dbReference type="ARBA" id="ARBA00023015"/>
    </source>
</evidence>
<accession>A0A7W6C4D4</accession>
<dbReference type="EMBL" id="JACIDO010000022">
    <property type="protein sequence ID" value="MBB3938217.1"/>
    <property type="molecule type" value="Genomic_DNA"/>
</dbReference>